<dbReference type="Proteomes" id="UP000095192">
    <property type="component" value="Unassembled WGS sequence"/>
</dbReference>
<gene>
    <name evidence="2" type="ORF">cyc_09764</name>
</gene>
<name>A0A1D3CST4_9EIME</name>
<organism evidence="2 3">
    <name type="scientific">Cyclospora cayetanensis</name>
    <dbReference type="NCBI Taxonomy" id="88456"/>
    <lineage>
        <taxon>Eukaryota</taxon>
        <taxon>Sar</taxon>
        <taxon>Alveolata</taxon>
        <taxon>Apicomplexa</taxon>
        <taxon>Conoidasida</taxon>
        <taxon>Coccidia</taxon>
        <taxon>Eucoccidiorida</taxon>
        <taxon>Eimeriorina</taxon>
        <taxon>Eimeriidae</taxon>
        <taxon>Cyclospora</taxon>
    </lineage>
</organism>
<protein>
    <submittedName>
        <fullName evidence="2">Uncharacterized protein</fullName>
    </submittedName>
</protein>
<keyword evidence="3" id="KW-1185">Reference proteome</keyword>
<evidence type="ECO:0000256" key="1">
    <source>
        <dbReference type="SAM" id="MobiDB-lite"/>
    </source>
</evidence>
<proteinExistence type="predicted"/>
<dbReference type="EMBL" id="JROU02002078">
    <property type="protein sequence ID" value="OEH74273.1"/>
    <property type="molecule type" value="Genomic_DNA"/>
</dbReference>
<sequence length="140" mass="15020">MLIRGRMYSDQGGQWSPSPPPGPKCALEEPHDAQGVAFKVHLGYHKTKAAGGSHHMLSDDGAIPDDAEAECTAIKVGNGPLVPLLDRSAPLKNPTMHRESPSKSTSVTIRQKPPEDPTTCSQMMGRSQTTQVYLTAKTTT</sequence>
<dbReference type="VEuPathDB" id="ToxoDB:LOC34619570"/>
<accession>A0A1D3CST4</accession>
<evidence type="ECO:0000313" key="3">
    <source>
        <dbReference type="Proteomes" id="UP000095192"/>
    </source>
</evidence>
<feature type="region of interest" description="Disordered" evidence="1">
    <location>
        <begin position="90"/>
        <end position="140"/>
    </location>
</feature>
<dbReference type="InParanoid" id="A0A1D3CST4"/>
<reference evidence="2 3" key="1">
    <citation type="journal article" date="2016" name="BMC Genomics">
        <title>Comparative genomics reveals Cyclospora cayetanensis possesses coccidia-like metabolism and invasion components but unique surface antigens.</title>
        <authorList>
            <person name="Liu S."/>
            <person name="Wang L."/>
            <person name="Zheng H."/>
            <person name="Xu Z."/>
            <person name="Roellig D.M."/>
            <person name="Li N."/>
            <person name="Frace M.A."/>
            <person name="Tang K."/>
            <person name="Arrowood M.J."/>
            <person name="Moss D.M."/>
            <person name="Zhang L."/>
            <person name="Feng Y."/>
            <person name="Xiao L."/>
        </authorList>
    </citation>
    <scope>NUCLEOTIDE SEQUENCE [LARGE SCALE GENOMIC DNA]</scope>
    <source>
        <strain evidence="2 3">CHN_HEN01</strain>
    </source>
</reference>
<dbReference type="VEuPathDB" id="ToxoDB:cyc_09764"/>
<comment type="caution">
    <text evidence="2">The sequence shown here is derived from an EMBL/GenBank/DDBJ whole genome shotgun (WGS) entry which is preliminary data.</text>
</comment>
<feature type="compositionally biased region" description="Polar residues" evidence="1">
    <location>
        <begin position="118"/>
        <end position="140"/>
    </location>
</feature>
<dbReference type="AlphaFoldDB" id="A0A1D3CST4"/>
<evidence type="ECO:0000313" key="2">
    <source>
        <dbReference type="EMBL" id="OEH74273.1"/>
    </source>
</evidence>
<feature type="region of interest" description="Disordered" evidence="1">
    <location>
        <begin position="1"/>
        <end position="24"/>
    </location>
</feature>